<comment type="cofactor">
    <cofactor evidence="1">
        <name>Co(2+)</name>
        <dbReference type="ChEBI" id="CHEBI:48828"/>
    </cofactor>
</comment>
<evidence type="ECO:0000256" key="11">
    <source>
        <dbReference type="PIRSR" id="PIRSR605478-2"/>
    </source>
</evidence>
<dbReference type="NCBIfam" id="TIGR00232">
    <property type="entry name" value="tktlase_bact"/>
    <property type="match status" value="1"/>
</dbReference>
<feature type="binding site" evidence="13">
    <location>
        <position position="195"/>
    </location>
    <ligand>
        <name>Mg(2+)</name>
        <dbReference type="ChEBI" id="CHEBI:18420"/>
    </ligand>
</feature>
<dbReference type="Pfam" id="PF00456">
    <property type="entry name" value="Transketolase_N"/>
    <property type="match status" value="1"/>
</dbReference>
<evidence type="ECO:0000313" key="17">
    <source>
        <dbReference type="Proteomes" id="UP000029725"/>
    </source>
</evidence>
<feature type="binding site" evidence="13">
    <location>
        <position position="225"/>
    </location>
    <ligand>
        <name>Mg(2+)</name>
        <dbReference type="ChEBI" id="CHEBI:18420"/>
    </ligand>
</feature>
<dbReference type="InterPro" id="IPR049557">
    <property type="entry name" value="Transketolase_CS"/>
</dbReference>
<name>A0A098VRG2_9MICR</name>
<evidence type="ECO:0000256" key="8">
    <source>
        <dbReference type="ARBA" id="ARBA00023052"/>
    </source>
</evidence>
<keyword evidence="5" id="KW-0808">Transferase</keyword>
<comment type="similarity">
    <text evidence="2">Belongs to the transketolase family.</text>
</comment>
<dbReference type="Pfam" id="PF02779">
    <property type="entry name" value="Transket_pyr"/>
    <property type="match status" value="1"/>
</dbReference>
<feature type="domain" description="Transketolase-like pyrimidine-binding" evidence="15">
    <location>
        <begin position="392"/>
        <end position="571"/>
    </location>
</feature>
<feature type="binding site" evidence="12">
    <location>
        <position position="106"/>
    </location>
    <ligand>
        <name>thiamine diphosphate</name>
        <dbReference type="ChEBI" id="CHEBI:58937"/>
    </ligand>
</feature>
<evidence type="ECO:0000256" key="5">
    <source>
        <dbReference type="ARBA" id="ARBA00022679"/>
    </source>
</evidence>
<evidence type="ECO:0000256" key="3">
    <source>
        <dbReference type="ARBA" id="ARBA00011738"/>
    </source>
</evidence>
<feature type="site" description="Important for catalytic activity" evidence="14">
    <location>
        <position position="66"/>
    </location>
</feature>
<proteinExistence type="inferred from homology"/>
<feature type="binding site" evidence="12">
    <location>
        <begin position="154"/>
        <end position="156"/>
    </location>
    <ligand>
        <name>thiamine diphosphate</name>
        <dbReference type="ChEBI" id="CHEBI:58937"/>
    </ligand>
</feature>
<dbReference type="SMART" id="SM00861">
    <property type="entry name" value="Transket_pyr"/>
    <property type="match status" value="1"/>
</dbReference>
<dbReference type="CDD" id="cd07033">
    <property type="entry name" value="TPP_PYR_DXS_TK_like"/>
    <property type="match status" value="1"/>
</dbReference>
<dbReference type="GO" id="GO:0004802">
    <property type="term" value="F:transketolase activity"/>
    <property type="evidence" value="ECO:0007669"/>
    <property type="project" value="UniProtKB-EC"/>
</dbReference>
<evidence type="ECO:0000256" key="1">
    <source>
        <dbReference type="ARBA" id="ARBA00001941"/>
    </source>
</evidence>
<sequence>MTPATLVNCEFDIALFHFQVMKSSTAALSSNCAPSLLSADGSLDSLCIATIRSLAIDMVEAASSGHPGAPIGLAPLAHVLFSQHFRSVGTDHLWMGRDRFVLSNGHACALQYAMLFLLGFPLSLDDLKSFRQLNSKTPGHPECHFTPGVEVTTGPLGQGLANAVGLAVAEAHLAATFNKPGFTIFNNSTFCIVGDGCMQEGVSAEAFSLAGHLNLSRLIVIYDDNGIQIDGSTDLAFSEDVDSRMKSYGFKVFVVENGNTDLVAISNAISAAKANTCSPSFIRIKTMIGVGSAHQGTEKVHGSPLGASDAAACKKLYFGKSHPAWYVPGEVKSFYAEVLERNNKLKEEWTNSFEAYCINYPLLALELENRLSGKLSLKISDFPSYKSTDPSMATRKLSETLLSSIADKLSSLVGGSADLTASNLTRWKSAVDFSQFHPEGRYIRFGVREHAMAAVCNGLAAYGHKKETNGSLLIPFAATFLNFITYAWGAVRLSALSHHQVLYIMTHDSIGLGEDGPTHQPIEALAALRALPNMLTFRPADGNEVSGAYFAALSYNSGPSVLCLSRQNLPQLEGSSIEKVSLGAYSVWESSSPSSSAPRVILVGTGSEVSVLVDAAKAMQDKCRLSVISMPCMELFELQPASYKKSIFPEGIPVISMEASCTFGWSKYATISIGIDTFGASGPAPKLFSHFGLTADAVIKAIQSVI</sequence>
<comment type="subunit">
    <text evidence="3">Homodimer.</text>
</comment>
<dbReference type="RefSeq" id="XP_013238075.1">
    <property type="nucleotide sequence ID" value="XM_013382621.1"/>
</dbReference>
<evidence type="ECO:0000256" key="14">
    <source>
        <dbReference type="PIRSR" id="PIRSR605478-5"/>
    </source>
</evidence>
<dbReference type="InterPro" id="IPR055152">
    <property type="entry name" value="Transketolase-like_C_2"/>
</dbReference>
<dbReference type="InterPro" id="IPR020826">
    <property type="entry name" value="Transketolase_BS"/>
</dbReference>
<comment type="cofactor">
    <cofactor evidence="12">
        <name>thiamine diphosphate</name>
        <dbReference type="ChEBI" id="CHEBI:58937"/>
    </cofactor>
    <text evidence="12">Binds 1 thiamine pyrophosphate per subunit. During the reaction, the substrate forms a covalent intermediate with the cofactor.</text>
</comment>
<dbReference type="GeneID" id="25259452"/>
<dbReference type="Proteomes" id="UP000029725">
    <property type="component" value="Unassembled WGS sequence"/>
</dbReference>
<reference evidence="16 17" key="1">
    <citation type="submission" date="2014-04" db="EMBL/GenBank/DDBJ databases">
        <title>A new species of microsporidia sheds light on the evolution of extreme parasitism.</title>
        <authorList>
            <person name="Haag K.L."/>
            <person name="James T.Y."/>
            <person name="Larsson R."/>
            <person name="Schaer T.M."/>
            <person name="Refardt D."/>
            <person name="Pombert J.-F."/>
            <person name="Ebert D."/>
        </authorList>
    </citation>
    <scope>NUCLEOTIDE SEQUENCE [LARGE SCALE GENOMIC DNA]</scope>
    <source>
        <strain evidence="16 17">UGP3</strain>
        <tissue evidence="16">Spores</tissue>
    </source>
</reference>
<keyword evidence="8 12" id="KW-0786">Thiamine pyrophosphate</keyword>
<dbReference type="SUPFAM" id="SSF52518">
    <property type="entry name" value="Thiamin diphosphate-binding fold (THDP-binding)"/>
    <property type="match status" value="2"/>
</dbReference>
<evidence type="ECO:0000313" key="16">
    <source>
        <dbReference type="EMBL" id="KGG51648.1"/>
    </source>
</evidence>
<dbReference type="VEuPathDB" id="MicrosporidiaDB:DI09_2p250"/>
<organism evidence="16 17">
    <name type="scientific">Mitosporidium daphniae</name>
    <dbReference type="NCBI Taxonomy" id="1485682"/>
    <lineage>
        <taxon>Eukaryota</taxon>
        <taxon>Fungi</taxon>
        <taxon>Fungi incertae sedis</taxon>
        <taxon>Microsporidia</taxon>
        <taxon>Mitosporidium</taxon>
    </lineage>
</organism>
<dbReference type="CDD" id="cd02012">
    <property type="entry name" value="TPP_TK"/>
    <property type="match status" value="1"/>
</dbReference>
<dbReference type="HOGENOM" id="CLU_009227_0_0_1"/>
<dbReference type="Pfam" id="PF22613">
    <property type="entry name" value="Transketolase_C_1"/>
    <property type="match status" value="1"/>
</dbReference>
<dbReference type="Gene3D" id="3.40.50.920">
    <property type="match status" value="1"/>
</dbReference>
<dbReference type="Gene3D" id="3.40.50.970">
    <property type="match status" value="2"/>
</dbReference>
<dbReference type="EMBL" id="JMKJ01000222">
    <property type="protein sequence ID" value="KGG51648.1"/>
    <property type="molecule type" value="Genomic_DNA"/>
</dbReference>
<dbReference type="SUPFAM" id="SSF52922">
    <property type="entry name" value="TK C-terminal domain-like"/>
    <property type="match status" value="1"/>
</dbReference>
<dbReference type="InterPro" id="IPR005478">
    <property type="entry name" value="Transketolase_bac-like"/>
</dbReference>
<evidence type="ECO:0000256" key="9">
    <source>
        <dbReference type="ARBA" id="ARBA00049473"/>
    </source>
</evidence>
<dbReference type="OrthoDB" id="10267175at2759"/>
<dbReference type="AlphaFoldDB" id="A0A098VRG2"/>
<protein>
    <recommendedName>
        <fullName evidence="4">transketolase</fullName>
        <ecNumber evidence="4">2.2.1.1</ecNumber>
    </recommendedName>
</protein>
<accession>A0A098VRG2</accession>
<dbReference type="GO" id="GO:0005829">
    <property type="term" value="C:cytosol"/>
    <property type="evidence" value="ECO:0007669"/>
    <property type="project" value="TreeGrafter"/>
</dbReference>
<dbReference type="PANTHER" id="PTHR43522:SF2">
    <property type="entry name" value="TRANSKETOLASE 1-RELATED"/>
    <property type="match status" value="1"/>
</dbReference>
<dbReference type="InterPro" id="IPR005475">
    <property type="entry name" value="Transketolase-like_Pyr-bd"/>
</dbReference>
<feature type="site" description="Important for catalytic activity" evidence="14">
    <location>
        <position position="301"/>
    </location>
</feature>
<feature type="binding site" evidence="12">
    <location>
        <position position="301"/>
    </location>
    <ligand>
        <name>thiamine diphosphate</name>
        <dbReference type="ChEBI" id="CHEBI:58937"/>
    </ligand>
</feature>
<dbReference type="FunFam" id="3.40.50.970:FF:000004">
    <property type="entry name" value="Transketolase"/>
    <property type="match status" value="1"/>
</dbReference>
<gene>
    <name evidence="16" type="ORF">DI09_2p250</name>
</gene>
<feature type="binding site" evidence="11">
    <location>
        <position position="395"/>
    </location>
    <ligand>
        <name>substrate</name>
    </ligand>
</feature>
<comment type="caution">
    <text evidence="16">The sequence shown here is derived from an EMBL/GenBank/DDBJ whole genome shotgun (WGS) entry which is preliminary data.</text>
</comment>
<dbReference type="InterPro" id="IPR009014">
    <property type="entry name" value="Transketo_C/PFOR_II"/>
</dbReference>
<feature type="binding site" evidence="11">
    <location>
        <position position="566"/>
    </location>
    <ligand>
        <name>substrate</name>
    </ligand>
</feature>
<feature type="binding site" evidence="12">
    <location>
        <position position="225"/>
    </location>
    <ligand>
        <name>thiamine diphosphate</name>
        <dbReference type="ChEBI" id="CHEBI:58937"/>
    </ligand>
</feature>
<evidence type="ECO:0000256" key="6">
    <source>
        <dbReference type="ARBA" id="ARBA00022723"/>
    </source>
</evidence>
<dbReference type="PROSITE" id="PS00801">
    <property type="entry name" value="TRANSKETOLASE_1"/>
    <property type="match status" value="1"/>
</dbReference>
<evidence type="ECO:0000256" key="12">
    <source>
        <dbReference type="PIRSR" id="PIRSR605478-3"/>
    </source>
</evidence>
<keyword evidence="7 13" id="KW-0460">Magnesium</keyword>
<feature type="binding site" evidence="11">
    <location>
        <position position="66"/>
    </location>
    <ligand>
        <name>substrate</name>
    </ligand>
</feature>
<dbReference type="FunFam" id="3.40.50.970:FF:000003">
    <property type="entry name" value="Transketolase"/>
    <property type="match status" value="1"/>
</dbReference>
<feature type="binding site" evidence="11">
    <location>
        <position position="422"/>
    </location>
    <ligand>
        <name>substrate</name>
    </ligand>
</feature>
<dbReference type="InterPro" id="IPR005474">
    <property type="entry name" value="Transketolase_N"/>
</dbReference>
<comment type="catalytic activity">
    <reaction evidence="9">
        <text>D-sedoheptulose 7-phosphate + D-glyceraldehyde 3-phosphate = aldehydo-D-ribose 5-phosphate + D-xylulose 5-phosphate</text>
        <dbReference type="Rhea" id="RHEA:10508"/>
        <dbReference type="ChEBI" id="CHEBI:57483"/>
        <dbReference type="ChEBI" id="CHEBI:57737"/>
        <dbReference type="ChEBI" id="CHEBI:58273"/>
        <dbReference type="ChEBI" id="CHEBI:59776"/>
        <dbReference type="EC" id="2.2.1.1"/>
    </reaction>
</comment>
<evidence type="ECO:0000256" key="10">
    <source>
        <dbReference type="PIRSR" id="PIRSR605478-1"/>
    </source>
</evidence>
<evidence type="ECO:0000256" key="7">
    <source>
        <dbReference type="ARBA" id="ARBA00022842"/>
    </source>
</evidence>
<feature type="binding site" evidence="11">
    <location>
        <position position="301"/>
    </location>
    <ligand>
        <name>substrate</name>
    </ligand>
</feature>
<evidence type="ECO:0000256" key="2">
    <source>
        <dbReference type="ARBA" id="ARBA00007131"/>
    </source>
</evidence>
<dbReference type="InterPro" id="IPR029061">
    <property type="entry name" value="THDP-binding"/>
</dbReference>
<evidence type="ECO:0000256" key="4">
    <source>
        <dbReference type="ARBA" id="ARBA00013152"/>
    </source>
</evidence>
<evidence type="ECO:0000259" key="15">
    <source>
        <dbReference type="SMART" id="SM00861"/>
    </source>
</evidence>
<dbReference type="EC" id="2.2.1.1" evidence="4"/>
<feature type="binding site" evidence="12">
    <location>
        <position position="196"/>
    </location>
    <ligand>
        <name>thiamine diphosphate</name>
        <dbReference type="ChEBI" id="CHEBI:58937"/>
    </ligand>
</feature>
<dbReference type="GO" id="GO:0006098">
    <property type="term" value="P:pentose-phosphate shunt"/>
    <property type="evidence" value="ECO:0007669"/>
    <property type="project" value="TreeGrafter"/>
</dbReference>
<dbReference type="InterPro" id="IPR033247">
    <property type="entry name" value="Transketolase_fam"/>
</dbReference>
<dbReference type="GO" id="GO:0005634">
    <property type="term" value="C:nucleus"/>
    <property type="evidence" value="ECO:0007669"/>
    <property type="project" value="TreeGrafter"/>
</dbReference>
<dbReference type="GO" id="GO:0046872">
    <property type="term" value="F:metal ion binding"/>
    <property type="evidence" value="ECO:0007669"/>
    <property type="project" value="UniProtKB-KW"/>
</dbReference>
<feature type="binding site" evidence="13">
    <location>
        <position position="227"/>
    </location>
    <ligand>
        <name>Mg(2+)</name>
        <dbReference type="ChEBI" id="CHEBI:18420"/>
    </ligand>
</feature>
<evidence type="ECO:0000256" key="13">
    <source>
        <dbReference type="PIRSR" id="PIRSR605478-4"/>
    </source>
</evidence>
<feature type="binding site" evidence="12">
    <location>
        <position position="483"/>
    </location>
    <ligand>
        <name>thiamine diphosphate</name>
        <dbReference type="ChEBI" id="CHEBI:58937"/>
    </ligand>
</feature>
<feature type="active site" description="Proton donor" evidence="10">
    <location>
        <position position="449"/>
    </location>
</feature>
<feature type="binding site" evidence="11">
    <location>
        <position position="515"/>
    </location>
    <ligand>
        <name>substrate</name>
    </ligand>
</feature>
<keyword evidence="17" id="KW-1185">Reference proteome</keyword>
<dbReference type="PANTHER" id="PTHR43522">
    <property type="entry name" value="TRANSKETOLASE"/>
    <property type="match status" value="1"/>
</dbReference>
<comment type="cofactor">
    <cofactor evidence="13">
        <name>Mg(2+)</name>
        <dbReference type="ChEBI" id="CHEBI:18420"/>
    </cofactor>
    <text evidence="13">Binds 1 Mg(2+) ion per subunit. Can also utilize other divalent metal cations, such as Ca(2+), Mn(2+) and Co(2+).</text>
</comment>
<feature type="binding site" evidence="11">
    <location>
        <position position="519"/>
    </location>
    <ligand>
        <name>substrate</name>
    </ligand>
</feature>
<dbReference type="PROSITE" id="PS00802">
    <property type="entry name" value="TRANSKETOLASE_2"/>
    <property type="match status" value="1"/>
</dbReference>
<keyword evidence="6 13" id="KW-0479">Metal-binding</keyword>
<feature type="binding site" evidence="11">
    <location>
        <position position="507"/>
    </location>
    <ligand>
        <name>substrate</name>
    </ligand>
</feature>